<organism evidence="2 3">
    <name type="scientific">Oldenlandia corymbosa var. corymbosa</name>
    <dbReference type="NCBI Taxonomy" id="529605"/>
    <lineage>
        <taxon>Eukaryota</taxon>
        <taxon>Viridiplantae</taxon>
        <taxon>Streptophyta</taxon>
        <taxon>Embryophyta</taxon>
        <taxon>Tracheophyta</taxon>
        <taxon>Spermatophyta</taxon>
        <taxon>Magnoliopsida</taxon>
        <taxon>eudicotyledons</taxon>
        <taxon>Gunneridae</taxon>
        <taxon>Pentapetalae</taxon>
        <taxon>asterids</taxon>
        <taxon>lamiids</taxon>
        <taxon>Gentianales</taxon>
        <taxon>Rubiaceae</taxon>
        <taxon>Rubioideae</taxon>
        <taxon>Spermacoceae</taxon>
        <taxon>Hedyotis-Oldenlandia complex</taxon>
        <taxon>Oldenlandia</taxon>
    </lineage>
</organism>
<keyword evidence="3" id="KW-1185">Reference proteome</keyword>
<dbReference type="InterPro" id="IPR039607">
    <property type="entry name" value="VQ_8/17/18/20/21/25"/>
</dbReference>
<feature type="domain" description="VQ" evidence="1">
    <location>
        <begin position="45"/>
        <end position="70"/>
    </location>
</feature>
<dbReference type="Pfam" id="PF05678">
    <property type="entry name" value="VQ"/>
    <property type="match status" value="1"/>
</dbReference>
<gene>
    <name evidence="2" type="ORF">OLC1_LOCUS12453</name>
</gene>
<dbReference type="GO" id="GO:0005634">
    <property type="term" value="C:nucleus"/>
    <property type="evidence" value="ECO:0007669"/>
    <property type="project" value="TreeGrafter"/>
</dbReference>
<name>A0AAV1D5T0_OLDCO</name>
<dbReference type="Proteomes" id="UP001161247">
    <property type="component" value="Chromosome 4"/>
</dbReference>
<dbReference type="InterPro" id="IPR008889">
    <property type="entry name" value="VQ"/>
</dbReference>
<proteinExistence type="predicted"/>
<accession>A0AAV1D5T0</accession>
<evidence type="ECO:0000259" key="1">
    <source>
        <dbReference type="Pfam" id="PF05678"/>
    </source>
</evidence>
<sequence length="192" mass="21748">MEKMIAQSSDNIAFSGFSMHSKHLSLHRDSRTISKLKPKIRIIHIVAPKIIKTDVENFRNLVQRLTGKSAEGKGIHKKKKVHGVATKGIVISSNSNSRPAAKIWTNLQQQDPTHLQQGFRFLQSMERTNKDHHQTQFLCKGEEGNSIGGSPFGGFGELDINFVQDVSQHHHHQFPLQPLNKVALPQFQNMMW</sequence>
<dbReference type="PANTHER" id="PTHR33143">
    <property type="entry name" value="F16F4.1 PROTEIN-RELATED"/>
    <property type="match status" value="1"/>
</dbReference>
<reference evidence="2" key="1">
    <citation type="submission" date="2023-03" db="EMBL/GenBank/DDBJ databases">
        <authorList>
            <person name="Julca I."/>
        </authorList>
    </citation>
    <scope>NUCLEOTIDE SEQUENCE</scope>
</reference>
<evidence type="ECO:0000313" key="2">
    <source>
        <dbReference type="EMBL" id="CAI9103241.1"/>
    </source>
</evidence>
<protein>
    <submittedName>
        <fullName evidence="2">OLC1v1001692C1</fullName>
    </submittedName>
</protein>
<dbReference type="EMBL" id="OX459121">
    <property type="protein sequence ID" value="CAI9103241.1"/>
    <property type="molecule type" value="Genomic_DNA"/>
</dbReference>
<dbReference type="PANTHER" id="PTHR33143:SF3">
    <property type="entry name" value="VQ MOTIF-CONTAINING PROTEIN 17-RELATED"/>
    <property type="match status" value="1"/>
</dbReference>
<dbReference type="AlphaFoldDB" id="A0AAV1D5T0"/>
<evidence type="ECO:0000313" key="3">
    <source>
        <dbReference type="Proteomes" id="UP001161247"/>
    </source>
</evidence>